<evidence type="ECO:0000256" key="3">
    <source>
        <dbReference type="SAM" id="Coils"/>
    </source>
</evidence>
<dbReference type="Pfam" id="PF03938">
    <property type="entry name" value="OmpH"/>
    <property type="match status" value="1"/>
</dbReference>
<organism evidence="5 6">
    <name type="scientific">SAR86 cluster bacterium</name>
    <dbReference type="NCBI Taxonomy" id="2030880"/>
    <lineage>
        <taxon>Bacteria</taxon>
        <taxon>Pseudomonadati</taxon>
        <taxon>Pseudomonadota</taxon>
        <taxon>Gammaproteobacteria</taxon>
        <taxon>SAR86 cluster</taxon>
    </lineage>
</organism>
<dbReference type="SMART" id="SM00935">
    <property type="entry name" value="OmpH"/>
    <property type="match status" value="1"/>
</dbReference>
<evidence type="ECO:0000256" key="4">
    <source>
        <dbReference type="SAM" id="SignalP"/>
    </source>
</evidence>
<dbReference type="InterPro" id="IPR005632">
    <property type="entry name" value="Chaperone_Skp"/>
</dbReference>
<name>A0A520MRR3_9GAMM</name>
<evidence type="ECO:0000256" key="2">
    <source>
        <dbReference type="ARBA" id="ARBA00022729"/>
    </source>
</evidence>
<dbReference type="PANTHER" id="PTHR35089:SF1">
    <property type="entry name" value="CHAPERONE PROTEIN SKP"/>
    <property type="match status" value="1"/>
</dbReference>
<comment type="similarity">
    <text evidence="1">Belongs to the Skp family.</text>
</comment>
<evidence type="ECO:0000313" key="6">
    <source>
        <dbReference type="Proteomes" id="UP000320146"/>
    </source>
</evidence>
<evidence type="ECO:0000256" key="1">
    <source>
        <dbReference type="ARBA" id="ARBA00009091"/>
    </source>
</evidence>
<accession>A0A520MRR3</accession>
<dbReference type="EMBL" id="SHBL01000021">
    <property type="protein sequence ID" value="RZO23886.1"/>
    <property type="molecule type" value="Genomic_DNA"/>
</dbReference>
<sequence length="173" mass="19442">MNKLKVLFLTLLLVAFSAPINAKTVVLNAEVAMLSTQYAQEAFKTLDEDAGFMADRERLELLQAEGQALVEKFQKDQEVLSDEEKLDMQKQLQDKQADIQFLSNKLQTKAQEVQQQVVGTLTPTFQQVLGELITQKEYDMIVAPGALLYADPDLDITEEVIAYLDNALTEKSE</sequence>
<gene>
    <name evidence="5" type="ORF">EVA99_02965</name>
</gene>
<dbReference type="SUPFAM" id="SSF111384">
    <property type="entry name" value="OmpH-like"/>
    <property type="match status" value="1"/>
</dbReference>
<feature type="coiled-coil region" evidence="3">
    <location>
        <begin position="85"/>
        <end position="112"/>
    </location>
</feature>
<dbReference type="AlphaFoldDB" id="A0A520MRR3"/>
<keyword evidence="2 4" id="KW-0732">Signal</keyword>
<dbReference type="PANTHER" id="PTHR35089">
    <property type="entry name" value="CHAPERONE PROTEIN SKP"/>
    <property type="match status" value="1"/>
</dbReference>
<dbReference type="Gene3D" id="3.30.910.20">
    <property type="entry name" value="Skp domain"/>
    <property type="match status" value="1"/>
</dbReference>
<evidence type="ECO:0000313" key="5">
    <source>
        <dbReference type="EMBL" id="RZO23886.1"/>
    </source>
</evidence>
<comment type="caution">
    <text evidence="5">The sequence shown here is derived from an EMBL/GenBank/DDBJ whole genome shotgun (WGS) entry which is preliminary data.</text>
</comment>
<keyword evidence="3" id="KW-0175">Coiled coil</keyword>
<proteinExistence type="inferred from homology"/>
<reference evidence="5 6" key="1">
    <citation type="submission" date="2019-02" db="EMBL/GenBank/DDBJ databases">
        <title>Prokaryotic population dynamics and viral predation in marine succession experiment using metagenomics: the confinement effect.</title>
        <authorList>
            <person name="Haro-Moreno J.M."/>
            <person name="Rodriguez-Valera F."/>
            <person name="Lopez-Perez M."/>
        </authorList>
    </citation>
    <scope>NUCLEOTIDE SEQUENCE [LARGE SCALE GENOMIC DNA]</scope>
    <source>
        <strain evidence="5">MED-G166</strain>
    </source>
</reference>
<dbReference type="GO" id="GO:0051082">
    <property type="term" value="F:unfolded protein binding"/>
    <property type="evidence" value="ECO:0007669"/>
    <property type="project" value="InterPro"/>
</dbReference>
<feature type="chain" id="PRO_5022114774" evidence="4">
    <location>
        <begin position="23"/>
        <end position="173"/>
    </location>
</feature>
<dbReference type="InterPro" id="IPR024930">
    <property type="entry name" value="Skp_dom_sf"/>
</dbReference>
<dbReference type="GO" id="GO:0005829">
    <property type="term" value="C:cytosol"/>
    <property type="evidence" value="ECO:0007669"/>
    <property type="project" value="TreeGrafter"/>
</dbReference>
<protein>
    <submittedName>
        <fullName evidence="5">OmpH family outer membrane protein</fullName>
    </submittedName>
</protein>
<dbReference type="Proteomes" id="UP000320146">
    <property type="component" value="Unassembled WGS sequence"/>
</dbReference>
<dbReference type="GO" id="GO:0050821">
    <property type="term" value="P:protein stabilization"/>
    <property type="evidence" value="ECO:0007669"/>
    <property type="project" value="TreeGrafter"/>
</dbReference>
<feature type="signal peptide" evidence="4">
    <location>
        <begin position="1"/>
        <end position="22"/>
    </location>
</feature>